<evidence type="ECO:0000313" key="1">
    <source>
        <dbReference type="EMBL" id="CAE0353867.1"/>
    </source>
</evidence>
<reference evidence="1" key="1">
    <citation type="submission" date="2021-01" db="EMBL/GenBank/DDBJ databases">
        <authorList>
            <person name="Corre E."/>
            <person name="Pelletier E."/>
            <person name="Niang G."/>
            <person name="Scheremetjew M."/>
            <person name="Finn R."/>
            <person name="Kale V."/>
            <person name="Holt S."/>
            <person name="Cochrane G."/>
            <person name="Meng A."/>
            <person name="Brown T."/>
            <person name="Cohen L."/>
        </authorList>
    </citation>
    <scope>NUCLEOTIDE SEQUENCE</scope>
    <source>
        <strain evidence="1">FSP1.4</strain>
    </source>
</reference>
<name>A0A7S3JHB8_9SPIT</name>
<organism evidence="1">
    <name type="scientific">Euplotes harpa</name>
    <dbReference type="NCBI Taxonomy" id="151035"/>
    <lineage>
        <taxon>Eukaryota</taxon>
        <taxon>Sar</taxon>
        <taxon>Alveolata</taxon>
        <taxon>Ciliophora</taxon>
        <taxon>Intramacronucleata</taxon>
        <taxon>Spirotrichea</taxon>
        <taxon>Hypotrichia</taxon>
        <taxon>Euplotida</taxon>
        <taxon>Euplotidae</taxon>
        <taxon>Euplotes</taxon>
    </lineage>
</organism>
<accession>A0A7S3JHB8</accession>
<dbReference type="AlphaFoldDB" id="A0A7S3JHB8"/>
<proteinExistence type="predicted"/>
<protein>
    <submittedName>
        <fullName evidence="1">Uncharacterized protein</fullName>
    </submittedName>
</protein>
<dbReference type="EMBL" id="HBII01030771">
    <property type="protein sequence ID" value="CAE0353867.1"/>
    <property type="molecule type" value="Transcribed_RNA"/>
</dbReference>
<sequence>MPGMNSLLSCVTEVVFLHSFTVSQKQLVQIIEHSFRATQLVVYWCRCEIDETFCINRNLDFKIQKLDLFRTLSEADGQCINKQTLEFFIKGLSKSKLLNSVRYVHVREEDFKAIKVQEMFNKYKFRVRVKGDDAYPMVKHM</sequence>
<gene>
    <name evidence="1" type="ORF">EHAR0213_LOCUS12783</name>
</gene>